<evidence type="ECO:0000313" key="1">
    <source>
        <dbReference type="EMBL" id="SNC61179.1"/>
    </source>
</evidence>
<dbReference type="Pfam" id="PF14390">
    <property type="entry name" value="DUF4420"/>
    <property type="match status" value="1"/>
</dbReference>
<proteinExistence type="predicted"/>
<keyword evidence="2" id="KW-1185">Reference proteome</keyword>
<reference evidence="1 2" key="1">
    <citation type="submission" date="2017-06" db="EMBL/GenBank/DDBJ databases">
        <authorList>
            <person name="Kim H.J."/>
            <person name="Triplett B.A."/>
        </authorList>
    </citation>
    <scope>NUCLEOTIDE SEQUENCE [LARGE SCALE GENOMIC DNA]</scope>
    <source>
        <strain evidence="1 2">DSM 22179</strain>
    </source>
</reference>
<dbReference type="OrthoDB" id="4854145at2"/>
<sequence length="330" mass="36002">MDRVSTAVIFREVALVRAQELGSQQANLHVRRVVEGEGGPEIFVGYDAEGRRVLYVEMPLVPNCGVLWRSSGLIVEGHDTPALIVRHDSDRGEAQFALLCDQLREDLEGSPAESVESVVLTTIQEWATLFGREAHEISPEGVLGLLGELLTLRELVGALGASAALAMWTGPDRMRHDFVGSTGALEVKTLAAEDGLKVTFHGLRQLVEPKKGGLHLVVHQLERTPQGELTLSGVIADLPQVVRNDERLRLALAMAGCEPDAPEQADRLRFSHRSSRVLAVDAEFPRISPDTLSRPEWADSLMAVRYTVDVSAVPPVNTALENLIEAHDVD</sequence>
<name>A0A212T590_9MICO</name>
<accession>A0A212T590</accession>
<dbReference type="Proteomes" id="UP000198122">
    <property type="component" value="Unassembled WGS sequence"/>
</dbReference>
<dbReference type="RefSeq" id="WP_159461822.1">
    <property type="nucleotide sequence ID" value="NZ_FYEZ01000001.1"/>
</dbReference>
<dbReference type="AlphaFoldDB" id="A0A212T590"/>
<evidence type="ECO:0000313" key="2">
    <source>
        <dbReference type="Proteomes" id="UP000198122"/>
    </source>
</evidence>
<gene>
    <name evidence="1" type="ORF">SAMN05445756_0429</name>
</gene>
<organism evidence="1 2">
    <name type="scientific">Kytococcus aerolatus</name>
    <dbReference type="NCBI Taxonomy" id="592308"/>
    <lineage>
        <taxon>Bacteria</taxon>
        <taxon>Bacillati</taxon>
        <taxon>Actinomycetota</taxon>
        <taxon>Actinomycetes</taxon>
        <taxon>Micrococcales</taxon>
        <taxon>Kytococcaceae</taxon>
        <taxon>Kytococcus</taxon>
    </lineage>
</organism>
<protein>
    <submittedName>
        <fullName evidence="1">Putative PD-(D/E)XK family member</fullName>
    </submittedName>
</protein>
<dbReference type="EMBL" id="FYEZ01000001">
    <property type="protein sequence ID" value="SNC61179.1"/>
    <property type="molecule type" value="Genomic_DNA"/>
</dbReference>
<dbReference type="InterPro" id="IPR025534">
    <property type="entry name" value="DUF4420"/>
</dbReference>